<keyword evidence="1" id="KW-0732">Signal</keyword>
<proteinExistence type="predicted"/>
<keyword evidence="4" id="KW-1185">Reference proteome</keyword>
<feature type="domain" description="Ice-binding protein C-terminal" evidence="2">
    <location>
        <begin position="252"/>
        <end position="274"/>
    </location>
</feature>
<evidence type="ECO:0000313" key="4">
    <source>
        <dbReference type="Proteomes" id="UP000716322"/>
    </source>
</evidence>
<feature type="signal peptide" evidence="1">
    <location>
        <begin position="1"/>
        <end position="22"/>
    </location>
</feature>
<evidence type="ECO:0000313" key="3">
    <source>
        <dbReference type="EMBL" id="NIA54378.1"/>
    </source>
</evidence>
<dbReference type="Proteomes" id="UP000716322">
    <property type="component" value="Unassembled WGS sequence"/>
</dbReference>
<evidence type="ECO:0000256" key="1">
    <source>
        <dbReference type="SAM" id="SignalP"/>
    </source>
</evidence>
<reference evidence="3 4" key="1">
    <citation type="submission" date="2020-03" db="EMBL/GenBank/DDBJ databases">
        <title>Genome sequence of strain Massilia sp. TW-1.</title>
        <authorList>
            <person name="Chaudhary D.K."/>
        </authorList>
    </citation>
    <scope>NUCLEOTIDE SEQUENCE [LARGE SCALE GENOMIC DNA]</scope>
    <source>
        <strain evidence="3 4">TW-1</strain>
    </source>
</reference>
<organism evidence="3 4">
    <name type="scientific">Telluria antibiotica</name>
    <dbReference type="NCBI Taxonomy" id="2717319"/>
    <lineage>
        <taxon>Bacteria</taxon>
        <taxon>Pseudomonadati</taxon>
        <taxon>Pseudomonadota</taxon>
        <taxon>Betaproteobacteria</taxon>
        <taxon>Burkholderiales</taxon>
        <taxon>Oxalobacteraceae</taxon>
        <taxon>Telluria group</taxon>
        <taxon>Telluria</taxon>
    </lineage>
</organism>
<name>A0ABX0PCU1_9BURK</name>
<feature type="chain" id="PRO_5046521495" evidence="1">
    <location>
        <begin position="23"/>
        <end position="286"/>
    </location>
</feature>
<dbReference type="Pfam" id="PF07589">
    <property type="entry name" value="PEP-CTERM"/>
    <property type="match status" value="1"/>
</dbReference>
<comment type="caution">
    <text evidence="3">The sequence shown here is derived from an EMBL/GenBank/DDBJ whole genome shotgun (WGS) entry which is preliminary data.</text>
</comment>
<evidence type="ECO:0000259" key="2">
    <source>
        <dbReference type="Pfam" id="PF07589"/>
    </source>
</evidence>
<dbReference type="EMBL" id="JAAQOM010000006">
    <property type="protein sequence ID" value="NIA54378.1"/>
    <property type="molecule type" value="Genomic_DNA"/>
</dbReference>
<gene>
    <name evidence="3" type="ORF">HAV22_12115</name>
</gene>
<dbReference type="InterPro" id="IPR013424">
    <property type="entry name" value="Ice-binding_C"/>
</dbReference>
<protein>
    <submittedName>
        <fullName evidence="3">PEP-CTERM sorting domain-containing protein</fullName>
    </submittedName>
</protein>
<sequence>MKTAITLAAAATFVLGANQAGAATILDSGTTAYYGADNKGAADAIGGSTYDISQATITRAGNALTIVINTSFAGLAGVNASWGKDGLATNPTTGKGIGYGDVFLSDTWNAAGTSTNHYVTDDATKGTVWDYGFALNNRWSNSGGTFKLYALNGATNAQNILNSDSYISCGTACNYRENQETAVNTKSSTVKDTGLSGTWTVSQNKTTPSLGSITFKIDLSGSELLDYSSFAMHWGETCQNDVIEGLAMNVHVPLPGTAALLLLGLGALGIARRRGGSALPPGAAAA</sequence>
<accession>A0ABX0PCU1</accession>
<dbReference type="RefSeq" id="WP_166859328.1">
    <property type="nucleotide sequence ID" value="NZ_JAAQOM010000006.1"/>
</dbReference>